<dbReference type="AlphaFoldDB" id="E3PRD0"/>
<dbReference type="PANTHER" id="PTHR30032">
    <property type="entry name" value="N-ACETYLMURAMOYL-L-ALANINE AMIDASE-RELATED"/>
    <property type="match status" value="1"/>
</dbReference>
<evidence type="ECO:0000259" key="1">
    <source>
        <dbReference type="Pfam" id="PF08486"/>
    </source>
</evidence>
<dbReference type="HOGENOM" id="CLU_789192_0_0_9"/>
<accession>E3PRD0</accession>
<evidence type="ECO:0000313" key="2">
    <source>
        <dbReference type="EMBL" id="CBH21434.1"/>
    </source>
</evidence>
<dbReference type="EMBL" id="FP565809">
    <property type="protein sequence ID" value="CBH21434.1"/>
    <property type="molecule type" value="Genomic_DNA"/>
</dbReference>
<dbReference type="NCBIfam" id="TIGR02669">
    <property type="entry name" value="SpoIID_LytB"/>
    <property type="match status" value="1"/>
</dbReference>
<protein>
    <submittedName>
        <fullName evidence="2">SpoIID/LytB domain</fullName>
    </submittedName>
</protein>
<dbReference type="InterPro" id="IPR013486">
    <property type="entry name" value="SpoIID/LytB"/>
</dbReference>
<gene>
    <name evidence="2" type="ordered locus">CLOST_1314</name>
</gene>
<reference evidence="3" key="1">
    <citation type="journal article" date="2010" name="BMC Genomics">
        <title>Clostridium sticklandii, a specialist in amino acid degradation:revisiting its metabolism through its genome sequence.</title>
        <authorList>
            <person name="Fonknechten N."/>
            <person name="Chaussonnerie S."/>
            <person name="Tricot S."/>
            <person name="Lajus A."/>
            <person name="Andreesen J.R."/>
            <person name="Perchat N."/>
            <person name="Pelletier E."/>
            <person name="Gouyvenoux M."/>
            <person name="Barbe V."/>
            <person name="Salanoubat M."/>
            <person name="Le Paslier D."/>
            <person name="Weissenbach J."/>
            <person name="Cohen G.N."/>
            <person name="Kreimeyer A."/>
        </authorList>
    </citation>
    <scope>NUCLEOTIDE SEQUENCE [LARGE SCALE GENOMIC DNA]</scope>
    <source>
        <strain evidence="3">ATCC 12662 / DSM 519 / JCM 1433 / CCUG 9281 / NCIMB 10654 / HF</strain>
    </source>
</reference>
<sequence length="281" mass="31467">MPASWNKEALKAQAISARNYAIKNLNKYKSLGFDLCTTQNSQVYGGVDAEHVDTNKAVDETRGILAYHSGNVADLFYHSSSGGKTENSENIWSNAVPYLRGVEDPYSLGSPNDYWEYKISKSEIENLLRSKGKNIGNFLGIRIDKISENERILKLTFVGDSGETTIEKEAIRGLFGYSNLKSNWFTINSQNTKNTQSIVSDSYIAALNDLQLFLNKSESNKINGYSNLSNNDIITSQDYLFQGKGYGHGLGMSQYGAKKMAEQGYTFDEILKYYFKGIDVY</sequence>
<dbReference type="Proteomes" id="UP000007041">
    <property type="component" value="Chromosome"/>
</dbReference>
<organism evidence="2 3">
    <name type="scientific">Acetoanaerobium sticklandii (strain ATCC 12662 / DSM 519 / JCM 1433 / CCUG 9281 / NCIMB 10654 / HF)</name>
    <name type="common">Clostridium sticklandii</name>
    <dbReference type="NCBI Taxonomy" id="499177"/>
    <lineage>
        <taxon>Bacteria</taxon>
        <taxon>Bacillati</taxon>
        <taxon>Bacillota</taxon>
        <taxon>Clostridia</taxon>
        <taxon>Peptostreptococcales</taxon>
        <taxon>Filifactoraceae</taxon>
        <taxon>Acetoanaerobium</taxon>
    </lineage>
</organism>
<dbReference type="Pfam" id="PF08486">
    <property type="entry name" value="SpoIID"/>
    <property type="match status" value="1"/>
</dbReference>
<dbReference type="KEGG" id="cst:CLOST_1314"/>
<dbReference type="InterPro" id="IPR013693">
    <property type="entry name" value="SpoIID/LytB_N"/>
</dbReference>
<feature type="domain" description="Sporulation stage II protein D amidase enhancer LytB N-terminal" evidence="1">
    <location>
        <begin position="1"/>
        <end position="65"/>
    </location>
</feature>
<dbReference type="PANTHER" id="PTHR30032:SF4">
    <property type="entry name" value="AMIDASE ENHANCER"/>
    <property type="match status" value="1"/>
</dbReference>
<name>E3PRD0_ACESD</name>
<keyword evidence="3" id="KW-1185">Reference proteome</keyword>
<dbReference type="GO" id="GO:0030288">
    <property type="term" value="C:outer membrane-bounded periplasmic space"/>
    <property type="evidence" value="ECO:0007669"/>
    <property type="project" value="TreeGrafter"/>
</dbReference>
<dbReference type="InterPro" id="IPR051922">
    <property type="entry name" value="Bact_Sporulation_Assoc"/>
</dbReference>
<dbReference type="STRING" id="1511.CLOST_1314"/>
<dbReference type="GO" id="GO:0030435">
    <property type="term" value="P:sporulation resulting in formation of a cellular spore"/>
    <property type="evidence" value="ECO:0007669"/>
    <property type="project" value="InterPro"/>
</dbReference>
<evidence type="ECO:0000313" key="3">
    <source>
        <dbReference type="Proteomes" id="UP000007041"/>
    </source>
</evidence>
<dbReference type="eggNOG" id="COG2385">
    <property type="taxonomic scope" value="Bacteria"/>
</dbReference>
<dbReference type="BioCyc" id="CSTI499177:GJE9-1362-MONOMER"/>
<proteinExistence type="predicted"/>